<dbReference type="Proteomes" id="UP000676246">
    <property type="component" value="Unassembled WGS sequence"/>
</dbReference>
<gene>
    <name evidence="4" type="ORF">KAK03_16705</name>
</gene>
<feature type="domain" description="N-acetyltransferase" evidence="3">
    <location>
        <begin position="2"/>
        <end position="149"/>
    </location>
</feature>
<dbReference type="GO" id="GO:0016747">
    <property type="term" value="F:acyltransferase activity, transferring groups other than amino-acyl groups"/>
    <property type="evidence" value="ECO:0007669"/>
    <property type="project" value="InterPro"/>
</dbReference>
<accession>A0A940Y8Z2</accession>
<evidence type="ECO:0000313" key="4">
    <source>
        <dbReference type="EMBL" id="MBQ0932122.1"/>
    </source>
</evidence>
<protein>
    <submittedName>
        <fullName evidence="4">GNAT family N-acetyltransferase</fullName>
        <ecNumber evidence="4">2.3.1.-</ecNumber>
    </submittedName>
</protein>
<dbReference type="PANTHER" id="PTHR43877">
    <property type="entry name" value="AMINOALKYLPHOSPHONATE N-ACETYLTRANSFERASE-RELATED-RELATED"/>
    <property type="match status" value="1"/>
</dbReference>
<evidence type="ECO:0000256" key="2">
    <source>
        <dbReference type="ARBA" id="ARBA00023315"/>
    </source>
</evidence>
<dbReference type="InterPro" id="IPR016181">
    <property type="entry name" value="Acyl_CoA_acyltransferase"/>
</dbReference>
<dbReference type="Gene3D" id="3.40.630.30">
    <property type="match status" value="1"/>
</dbReference>
<dbReference type="PROSITE" id="PS51186">
    <property type="entry name" value="GNAT"/>
    <property type="match status" value="1"/>
</dbReference>
<dbReference type="AlphaFoldDB" id="A0A940Y8Z2"/>
<dbReference type="EMBL" id="JAGQDD010000013">
    <property type="protein sequence ID" value="MBQ0932122.1"/>
    <property type="molecule type" value="Genomic_DNA"/>
</dbReference>
<dbReference type="InterPro" id="IPR050832">
    <property type="entry name" value="Bact_Acetyltransf"/>
</dbReference>
<dbReference type="Pfam" id="PF00583">
    <property type="entry name" value="Acetyltransf_1"/>
    <property type="match status" value="1"/>
</dbReference>
<evidence type="ECO:0000259" key="3">
    <source>
        <dbReference type="PROSITE" id="PS51186"/>
    </source>
</evidence>
<reference evidence="4 5" key="1">
    <citation type="submission" date="2021-04" db="EMBL/GenBank/DDBJ databases">
        <title>The genome sequence of Ideonella sp. 3Y2.</title>
        <authorList>
            <person name="Liu Y."/>
        </authorList>
    </citation>
    <scope>NUCLEOTIDE SEQUENCE [LARGE SCALE GENOMIC DNA]</scope>
    <source>
        <strain evidence="4 5">3Y2</strain>
    </source>
</reference>
<dbReference type="InterPro" id="IPR000182">
    <property type="entry name" value="GNAT_dom"/>
</dbReference>
<dbReference type="EC" id="2.3.1.-" evidence="4"/>
<proteinExistence type="predicted"/>
<name>A0A940Y8Z2_9BURK</name>
<keyword evidence="5" id="KW-1185">Reference proteome</keyword>
<keyword evidence="1 4" id="KW-0808">Transferase</keyword>
<evidence type="ECO:0000313" key="5">
    <source>
        <dbReference type="Proteomes" id="UP000676246"/>
    </source>
</evidence>
<organism evidence="4 5">
    <name type="scientific">Ideonella alba</name>
    <dbReference type="NCBI Taxonomy" id="2824118"/>
    <lineage>
        <taxon>Bacteria</taxon>
        <taxon>Pseudomonadati</taxon>
        <taxon>Pseudomonadota</taxon>
        <taxon>Betaproteobacteria</taxon>
        <taxon>Burkholderiales</taxon>
        <taxon>Sphaerotilaceae</taxon>
        <taxon>Ideonella</taxon>
    </lineage>
</organism>
<dbReference type="RefSeq" id="WP_210855422.1">
    <property type="nucleotide sequence ID" value="NZ_JAGQDD010000013.1"/>
</dbReference>
<dbReference type="SUPFAM" id="SSF55729">
    <property type="entry name" value="Acyl-CoA N-acyltransferases (Nat)"/>
    <property type="match status" value="1"/>
</dbReference>
<evidence type="ECO:0000256" key="1">
    <source>
        <dbReference type="ARBA" id="ARBA00022679"/>
    </source>
</evidence>
<dbReference type="PANTHER" id="PTHR43877:SF1">
    <property type="entry name" value="ACETYLTRANSFERASE"/>
    <property type="match status" value="1"/>
</dbReference>
<sequence length="149" mass="16696">MLSTRDAALSDLPRLGELFEQYRQFYHCPPGRAAAQAFLQQRLVTGESRVIVAETAAAGVIGFCQLYPSWCSLELAPIYVLYDLYVQPVARRLGAGRLLLLSAVNAARDDDKQRIDLTTAHDNIGAQALYESMGWVRDQVFRAYSRTVR</sequence>
<keyword evidence="2 4" id="KW-0012">Acyltransferase</keyword>
<comment type="caution">
    <text evidence="4">The sequence shown here is derived from an EMBL/GenBank/DDBJ whole genome shotgun (WGS) entry which is preliminary data.</text>
</comment>